<protein>
    <submittedName>
        <fullName evidence="1">Uncharacterized protein</fullName>
    </submittedName>
</protein>
<gene>
    <name evidence="1" type="ORF">JVT61DRAFT_15625</name>
</gene>
<keyword evidence="2" id="KW-1185">Reference proteome</keyword>
<comment type="caution">
    <text evidence="1">The sequence shown here is derived from an EMBL/GenBank/DDBJ whole genome shotgun (WGS) entry which is preliminary data.</text>
</comment>
<dbReference type="AlphaFoldDB" id="A0A8I2YCG9"/>
<organism evidence="1 2">
    <name type="scientific">Boletus reticuloceps</name>
    <dbReference type="NCBI Taxonomy" id="495285"/>
    <lineage>
        <taxon>Eukaryota</taxon>
        <taxon>Fungi</taxon>
        <taxon>Dikarya</taxon>
        <taxon>Basidiomycota</taxon>
        <taxon>Agaricomycotina</taxon>
        <taxon>Agaricomycetes</taxon>
        <taxon>Agaricomycetidae</taxon>
        <taxon>Boletales</taxon>
        <taxon>Boletineae</taxon>
        <taxon>Boletaceae</taxon>
        <taxon>Boletoideae</taxon>
        <taxon>Boletus</taxon>
    </lineage>
</organism>
<dbReference type="EMBL" id="JAGFBS010000098">
    <property type="protein sequence ID" value="KAG6369224.1"/>
    <property type="molecule type" value="Genomic_DNA"/>
</dbReference>
<accession>A0A8I2YCG9</accession>
<reference evidence="1" key="1">
    <citation type="submission" date="2021-03" db="EMBL/GenBank/DDBJ databases">
        <title>Evolutionary innovations through gain and loss of genes in the ectomycorrhizal Boletales.</title>
        <authorList>
            <person name="Wu G."/>
            <person name="Miyauchi S."/>
            <person name="Morin E."/>
            <person name="Yang Z.-L."/>
            <person name="Xu J."/>
            <person name="Martin F.M."/>
        </authorList>
    </citation>
    <scope>NUCLEOTIDE SEQUENCE</scope>
    <source>
        <strain evidence="1">BR01</strain>
    </source>
</reference>
<evidence type="ECO:0000313" key="2">
    <source>
        <dbReference type="Proteomes" id="UP000683000"/>
    </source>
</evidence>
<proteinExistence type="predicted"/>
<sequence length="132" mass="14823">MAIPFSGTKIGQSWKVDTGPATLIPELDICMRCIAFINASPSGQRSCSEHRDDCVAIRLCRPWLELARYFHFPALRLFGFGPVAAYGYGYIIKENGITCERHPKFEQYLELKSDCPSDYSVLSLSCNMSCDN</sequence>
<evidence type="ECO:0000313" key="1">
    <source>
        <dbReference type="EMBL" id="KAG6369224.1"/>
    </source>
</evidence>
<dbReference type="Proteomes" id="UP000683000">
    <property type="component" value="Unassembled WGS sequence"/>
</dbReference>
<name>A0A8I2YCG9_9AGAM</name>